<dbReference type="EMBL" id="AUZX01012985">
    <property type="protein sequence ID" value="EQD37306.1"/>
    <property type="molecule type" value="Genomic_DNA"/>
</dbReference>
<reference evidence="6" key="2">
    <citation type="journal article" date="2014" name="ISME J.">
        <title>Microbial stratification in low pH oxic and suboxic macroscopic growths along an acid mine drainage.</title>
        <authorList>
            <person name="Mendez-Garcia C."/>
            <person name="Mesa V."/>
            <person name="Sprenger R.R."/>
            <person name="Richter M."/>
            <person name="Diez M.S."/>
            <person name="Solano J."/>
            <person name="Bargiela R."/>
            <person name="Golyshina O.V."/>
            <person name="Manteca A."/>
            <person name="Ramos J.L."/>
            <person name="Gallego J.R."/>
            <person name="Llorente I."/>
            <person name="Martins Dos Santos V.A."/>
            <person name="Jensen O.N."/>
            <person name="Pelaez A.I."/>
            <person name="Sanchez J."/>
            <person name="Ferrer M."/>
        </authorList>
    </citation>
    <scope>NUCLEOTIDE SEQUENCE</scope>
</reference>
<evidence type="ECO:0000256" key="2">
    <source>
        <dbReference type="ARBA" id="ARBA00009149"/>
    </source>
</evidence>
<dbReference type="PANTHER" id="PTHR37533">
    <property type="entry name" value="FLAGELLAR HOOK-LENGTH CONTROL PROTEIN"/>
    <property type="match status" value="1"/>
</dbReference>
<evidence type="ECO:0000256" key="3">
    <source>
        <dbReference type="ARBA" id="ARBA00022795"/>
    </source>
</evidence>
<keyword evidence="6" id="KW-0282">Flagellum</keyword>
<proteinExistence type="inferred from homology"/>
<dbReference type="InterPro" id="IPR038610">
    <property type="entry name" value="FliK-like_C_sf"/>
</dbReference>
<evidence type="ECO:0000259" key="5">
    <source>
        <dbReference type="Pfam" id="PF02120"/>
    </source>
</evidence>
<dbReference type="InterPro" id="IPR001635">
    <property type="entry name" value="Flag_hook_Flik"/>
</dbReference>
<dbReference type="AlphaFoldDB" id="T0YP51"/>
<dbReference type="InterPro" id="IPR021136">
    <property type="entry name" value="Flagellar_hook_control-like_C"/>
</dbReference>
<dbReference type="PRINTS" id="PR01007">
    <property type="entry name" value="FLGHOOKFLIK"/>
</dbReference>
<comment type="function">
    <text evidence="1">Controls the length of the flagellar hook.</text>
</comment>
<dbReference type="PANTHER" id="PTHR37533:SF2">
    <property type="entry name" value="FLAGELLAR HOOK-LENGTH CONTROL PROTEIN"/>
    <property type="match status" value="1"/>
</dbReference>
<dbReference type="CDD" id="cd17470">
    <property type="entry name" value="T3SS_Flik_C"/>
    <property type="match status" value="1"/>
</dbReference>
<feature type="non-terminal residue" evidence="6">
    <location>
        <position position="1"/>
    </location>
</feature>
<sequence length="130" mass="13284">GSGAWTEQLAARLTWMTQQGVQSASLQLSPRNLGPLQVSISVQHGQASVWFGAAQPETRQALARALPELRNLFANQGLALTDSGVSHDAPRQSRAGTGSAATTLGEASGSQSDVGGAAALRGAGLIDTYA</sequence>
<accession>T0YP51</accession>
<dbReference type="Gene3D" id="3.30.750.140">
    <property type="match status" value="1"/>
</dbReference>
<reference evidence="6" key="1">
    <citation type="submission" date="2013-08" db="EMBL/GenBank/DDBJ databases">
        <authorList>
            <person name="Mendez C."/>
            <person name="Richter M."/>
            <person name="Ferrer M."/>
            <person name="Sanchez J."/>
        </authorList>
    </citation>
    <scope>NUCLEOTIDE SEQUENCE</scope>
</reference>
<dbReference type="Pfam" id="PF02120">
    <property type="entry name" value="Flg_hook"/>
    <property type="match status" value="1"/>
</dbReference>
<gene>
    <name evidence="6" type="ORF">B1A_17649</name>
</gene>
<comment type="similarity">
    <text evidence="2">Belongs to the FliK family.</text>
</comment>
<dbReference type="GO" id="GO:0044780">
    <property type="term" value="P:bacterial-type flagellum assembly"/>
    <property type="evidence" value="ECO:0007669"/>
    <property type="project" value="InterPro"/>
</dbReference>
<keyword evidence="6" id="KW-0966">Cell projection</keyword>
<protein>
    <submittedName>
        <fullName evidence="6">Flagellar hook-length control protein</fullName>
    </submittedName>
</protein>
<evidence type="ECO:0000256" key="1">
    <source>
        <dbReference type="ARBA" id="ARBA00003944"/>
    </source>
</evidence>
<dbReference type="InterPro" id="IPR052563">
    <property type="entry name" value="FliK"/>
</dbReference>
<keyword evidence="3" id="KW-1005">Bacterial flagellum biogenesis</keyword>
<evidence type="ECO:0000256" key="4">
    <source>
        <dbReference type="SAM" id="MobiDB-lite"/>
    </source>
</evidence>
<name>T0YP51_9ZZZZ</name>
<feature type="domain" description="Flagellar hook-length control protein-like C-terminal" evidence="5">
    <location>
        <begin position="12"/>
        <end position="93"/>
    </location>
</feature>
<evidence type="ECO:0000313" key="6">
    <source>
        <dbReference type="EMBL" id="EQD37306.1"/>
    </source>
</evidence>
<dbReference type="GO" id="GO:0009424">
    <property type="term" value="C:bacterial-type flagellum hook"/>
    <property type="evidence" value="ECO:0007669"/>
    <property type="project" value="InterPro"/>
</dbReference>
<feature type="region of interest" description="Disordered" evidence="4">
    <location>
        <begin position="83"/>
        <end position="114"/>
    </location>
</feature>
<comment type="caution">
    <text evidence="6">The sequence shown here is derived from an EMBL/GenBank/DDBJ whole genome shotgun (WGS) entry which is preliminary data.</text>
</comment>
<organism evidence="6">
    <name type="scientific">mine drainage metagenome</name>
    <dbReference type="NCBI Taxonomy" id="410659"/>
    <lineage>
        <taxon>unclassified sequences</taxon>
        <taxon>metagenomes</taxon>
        <taxon>ecological metagenomes</taxon>
    </lineage>
</organism>
<keyword evidence="6" id="KW-0969">Cilium</keyword>